<evidence type="ECO:0000256" key="1">
    <source>
        <dbReference type="ARBA" id="ARBA00009437"/>
    </source>
</evidence>
<name>A0A085JF97_9GAMM</name>
<sequence length="287" mass="31444">MDSKALASLISAIECGSIAKASRQQGITAAAVSQRIQVLEEMLGTTLLNRMGHTAKPTDAAMAILPRARRIVRDVELLRSDIQTNTLSGSMKMGSISTVLTGILPRALLSLHHEAPDIRPQITPGTSSALYDALVQEIIDVAIIVQPPFDIPKCYRWQQLYAEELILLSDTPESNVSDLLQTRPYIRYASGSWGGRLAQQYLDDNALQPNQLLELEGIEAITLLVREKMGISLLPRWPGLSAIATGLTQLPVGKGYERNIILMARPESVSDKLFRLLFSVLSSQYPG</sequence>
<organism evidence="6 7">
    <name type="scientific">Tatumella ptyseos ATCC 33301</name>
    <dbReference type="NCBI Taxonomy" id="1005995"/>
    <lineage>
        <taxon>Bacteria</taxon>
        <taxon>Pseudomonadati</taxon>
        <taxon>Pseudomonadota</taxon>
        <taxon>Gammaproteobacteria</taxon>
        <taxon>Enterobacterales</taxon>
        <taxon>Erwiniaceae</taxon>
        <taxon>Tatumella</taxon>
    </lineage>
</organism>
<dbReference type="SUPFAM" id="SSF53850">
    <property type="entry name" value="Periplasmic binding protein-like II"/>
    <property type="match status" value="1"/>
</dbReference>
<comment type="caution">
    <text evidence="6">The sequence shown here is derived from an EMBL/GenBank/DDBJ whole genome shotgun (WGS) entry which is preliminary data.</text>
</comment>
<dbReference type="GO" id="GO:0000976">
    <property type="term" value="F:transcription cis-regulatory region binding"/>
    <property type="evidence" value="ECO:0007669"/>
    <property type="project" value="TreeGrafter"/>
</dbReference>
<dbReference type="Gene3D" id="1.10.10.10">
    <property type="entry name" value="Winged helix-like DNA-binding domain superfamily/Winged helix DNA-binding domain"/>
    <property type="match status" value="1"/>
</dbReference>
<evidence type="ECO:0000313" key="7">
    <source>
        <dbReference type="Proteomes" id="UP000028602"/>
    </source>
</evidence>
<dbReference type="Proteomes" id="UP000028602">
    <property type="component" value="Unassembled WGS sequence"/>
</dbReference>
<dbReference type="SUPFAM" id="SSF46785">
    <property type="entry name" value="Winged helix' DNA-binding domain"/>
    <property type="match status" value="1"/>
</dbReference>
<evidence type="ECO:0000256" key="3">
    <source>
        <dbReference type="ARBA" id="ARBA00023125"/>
    </source>
</evidence>
<keyword evidence="4" id="KW-0804">Transcription</keyword>
<protein>
    <submittedName>
        <fullName evidence="6">LysR family transcriptional regulator</fullName>
    </submittedName>
</protein>
<dbReference type="PANTHER" id="PTHR30126:SF94">
    <property type="entry name" value="LYSR FAMILY TRANSCRIPTIONAL REGULATOR"/>
    <property type="match status" value="1"/>
</dbReference>
<dbReference type="PROSITE" id="PS50931">
    <property type="entry name" value="HTH_LYSR"/>
    <property type="match status" value="1"/>
</dbReference>
<dbReference type="InterPro" id="IPR036390">
    <property type="entry name" value="WH_DNA-bd_sf"/>
</dbReference>
<dbReference type="Pfam" id="PF03466">
    <property type="entry name" value="LysR_substrate"/>
    <property type="match status" value="1"/>
</dbReference>
<dbReference type="InterPro" id="IPR000847">
    <property type="entry name" value="LysR_HTH_N"/>
</dbReference>
<comment type="similarity">
    <text evidence="1">Belongs to the LysR transcriptional regulatory family.</text>
</comment>
<dbReference type="InterPro" id="IPR005119">
    <property type="entry name" value="LysR_subst-bd"/>
</dbReference>
<gene>
    <name evidence="6" type="ORF">GTPT_1929</name>
</gene>
<dbReference type="EMBL" id="JMPR01000033">
    <property type="protein sequence ID" value="KFD19143.1"/>
    <property type="molecule type" value="Genomic_DNA"/>
</dbReference>
<keyword evidence="2" id="KW-0805">Transcription regulation</keyword>
<evidence type="ECO:0000256" key="4">
    <source>
        <dbReference type="ARBA" id="ARBA00023163"/>
    </source>
</evidence>
<evidence type="ECO:0000256" key="2">
    <source>
        <dbReference type="ARBA" id="ARBA00023015"/>
    </source>
</evidence>
<feature type="domain" description="HTH lysR-type" evidence="5">
    <location>
        <begin position="1"/>
        <end position="58"/>
    </location>
</feature>
<accession>A0A085JF97</accession>
<dbReference type="InterPro" id="IPR036388">
    <property type="entry name" value="WH-like_DNA-bd_sf"/>
</dbReference>
<dbReference type="RefSeq" id="WP_029990983.1">
    <property type="nucleotide sequence ID" value="NZ_ATMJ01000037.1"/>
</dbReference>
<dbReference type="Gene3D" id="3.40.190.10">
    <property type="entry name" value="Periplasmic binding protein-like II"/>
    <property type="match status" value="2"/>
</dbReference>
<evidence type="ECO:0000259" key="5">
    <source>
        <dbReference type="PROSITE" id="PS50931"/>
    </source>
</evidence>
<proteinExistence type="inferred from homology"/>
<keyword evidence="3" id="KW-0238">DNA-binding</keyword>
<dbReference type="AlphaFoldDB" id="A0A085JF97"/>
<reference evidence="6 7" key="1">
    <citation type="submission" date="2014-05" db="EMBL/GenBank/DDBJ databases">
        <title>ATOL: Assembling a taxonomically balanced genome-scale reconstruction of the evolutionary history of the Enterobacteriaceae.</title>
        <authorList>
            <person name="Plunkett G.III."/>
            <person name="Neeno-Eckwall E.C."/>
            <person name="Glasner J.D."/>
            <person name="Perna N.T."/>
        </authorList>
    </citation>
    <scope>NUCLEOTIDE SEQUENCE [LARGE SCALE GENOMIC DNA]</scope>
    <source>
        <strain evidence="6 7">ATCC 33301</strain>
    </source>
</reference>
<dbReference type="OrthoDB" id="6654833at2"/>
<keyword evidence="7" id="KW-1185">Reference proteome</keyword>
<dbReference type="Pfam" id="PF00126">
    <property type="entry name" value="HTH_1"/>
    <property type="match status" value="1"/>
</dbReference>
<dbReference type="eggNOG" id="COG0583">
    <property type="taxonomic scope" value="Bacteria"/>
</dbReference>
<dbReference type="GO" id="GO:0003700">
    <property type="term" value="F:DNA-binding transcription factor activity"/>
    <property type="evidence" value="ECO:0007669"/>
    <property type="project" value="InterPro"/>
</dbReference>
<evidence type="ECO:0000313" key="6">
    <source>
        <dbReference type="EMBL" id="KFD19143.1"/>
    </source>
</evidence>
<dbReference type="PANTHER" id="PTHR30126">
    <property type="entry name" value="HTH-TYPE TRANSCRIPTIONAL REGULATOR"/>
    <property type="match status" value="1"/>
</dbReference>